<dbReference type="AlphaFoldDB" id="A0A8T0EGP9"/>
<feature type="domain" description="Reverse transcriptase" evidence="2">
    <location>
        <begin position="214"/>
        <end position="479"/>
    </location>
</feature>
<dbReference type="PANTHER" id="PTHR19446">
    <property type="entry name" value="REVERSE TRANSCRIPTASES"/>
    <property type="match status" value="1"/>
</dbReference>
<dbReference type="Proteomes" id="UP000807504">
    <property type="component" value="Unassembled WGS sequence"/>
</dbReference>
<evidence type="ECO:0000313" key="3">
    <source>
        <dbReference type="EMBL" id="KAF8773057.1"/>
    </source>
</evidence>
<evidence type="ECO:0000259" key="2">
    <source>
        <dbReference type="PROSITE" id="PS50878"/>
    </source>
</evidence>
<feature type="coiled-coil region" evidence="1">
    <location>
        <begin position="246"/>
        <end position="273"/>
    </location>
</feature>
<dbReference type="Pfam" id="PF14529">
    <property type="entry name" value="Exo_endo_phos_2"/>
    <property type="match status" value="1"/>
</dbReference>
<dbReference type="CDD" id="cd01650">
    <property type="entry name" value="RT_nLTR_like"/>
    <property type="match status" value="1"/>
</dbReference>
<dbReference type="EMBL" id="JABXBU010002227">
    <property type="protein sequence ID" value="KAF8773057.1"/>
    <property type="molecule type" value="Genomic_DNA"/>
</dbReference>
<evidence type="ECO:0000256" key="1">
    <source>
        <dbReference type="SAM" id="Coils"/>
    </source>
</evidence>
<dbReference type="GO" id="GO:0071897">
    <property type="term" value="P:DNA biosynthetic process"/>
    <property type="evidence" value="ECO:0007669"/>
    <property type="project" value="UniProtKB-ARBA"/>
</dbReference>
<dbReference type="GO" id="GO:0003824">
    <property type="term" value="F:catalytic activity"/>
    <property type="evidence" value="ECO:0007669"/>
    <property type="project" value="InterPro"/>
</dbReference>
<dbReference type="SUPFAM" id="SSF56672">
    <property type="entry name" value="DNA/RNA polymerases"/>
    <property type="match status" value="1"/>
</dbReference>
<reference evidence="3" key="1">
    <citation type="journal article" date="2020" name="bioRxiv">
        <title>Chromosome-level reference genome of the European wasp spider Argiope bruennichi: a resource for studies on range expansion and evolutionary adaptation.</title>
        <authorList>
            <person name="Sheffer M.M."/>
            <person name="Hoppe A."/>
            <person name="Krehenwinkel H."/>
            <person name="Uhl G."/>
            <person name="Kuss A.W."/>
            <person name="Jensen L."/>
            <person name="Jensen C."/>
            <person name="Gillespie R.G."/>
            <person name="Hoff K.J."/>
            <person name="Prost S."/>
        </authorList>
    </citation>
    <scope>NUCLEOTIDE SEQUENCE</scope>
</reference>
<dbReference type="InterPro" id="IPR005135">
    <property type="entry name" value="Endo/exonuclease/phosphatase"/>
</dbReference>
<reference evidence="3" key="2">
    <citation type="submission" date="2020-06" db="EMBL/GenBank/DDBJ databases">
        <authorList>
            <person name="Sheffer M."/>
        </authorList>
    </citation>
    <scope>NUCLEOTIDE SEQUENCE</scope>
</reference>
<organism evidence="3 4">
    <name type="scientific">Argiope bruennichi</name>
    <name type="common">Wasp spider</name>
    <name type="synonym">Aranea bruennichi</name>
    <dbReference type="NCBI Taxonomy" id="94029"/>
    <lineage>
        <taxon>Eukaryota</taxon>
        <taxon>Metazoa</taxon>
        <taxon>Ecdysozoa</taxon>
        <taxon>Arthropoda</taxon>
        <taxon>Chelicerata</taxon>
        <taxon>Arachnida</taxon>
        <taxon>Araneae</taxon>
        <taxon>Araneomorphae</taxon>
        <taxon>Entelegynae</taxon>
        <taxon>Araneoidea</taxon>
        <taxon>Araneidae</taxon>
        <taxon>Argiope</taxon>
    </lineage>
</organism>
<dbReference type="InterPro" id="IPR000477">
    <property type="entry name" value="RT_dom"/>
</dbReference>
<dbReference type="InterPro" id="IPR043502">
    <property type="entry name" value="DNA/RNA_pol_sf"/>
</dbReference>
<accession>A0A8T0EGP9</accession>
<dbReference type="InterPro" id="IPR036691">
    <property type="entry name" value="Endo/exonu/phosph_ase_sf"/>
</dbReference>
<dbReference type="PROSITE" id="PS50878">
    <property type="entry name" value="RT_POL"/>
    <property type="match status" value="1"/>
</dbReference>
<proteinExistence type="predicted"/>
<keyword evidence="4" id="KW-1185">Reference proteome</keyword>
<sequence>MAYDPEDFIKSAITIQSSVFSFLDTIPKPSKDNSKRIRDFMADFVSVVSRQQAVLQMITGKLHEKDEFIDTKLDLIGTRNMEDMERATYAKAIKTTRQRSRKDLHPNLEKLEKMFARFPNHPIIINGDFNAKSPAWGKGKQDERGKHLLEFLNRLDLDIINEIDSPQTFDSTGGRSWIDLTLVKNIARNKILDWKVHTDISLSDHNLITFSLDSGAKSKVTPKRWSLDSLKILEFRRDLKMLLDSISEIKINKDNYLEILNELDEEKENLIHKNQFGFRKYRGTNDALKSIINCIHESKCNNMITCVVSLDIFNAFNSIRWVDLKQLFEKYDIDYSLRTLLEDFLSDRTILLTDGNKWKYNIGVPQGSSLGPILWLLIINELLMDEELKKDSEIMVQAYADDIIVLIRARASYLFTEKSTIVMNRLESWADRYNLIFNRNKSVYTMIKNKKDITHFPGIKLYNQRLTYSKVINYLGIIIDSNLSFMPHLNSIQEKVTKLQEKLRRIARPTWGFKPKVLKQIYLDVIEKIITYGSEIWYKDLVKVNNKLNSIQRQSLLIITKCYSTVSNEALQVLSGCPPLHIKIKYSNPVFEGIKKQKLSEYQEGITNINYVTLIAPWNVKKVDWTYFNEIMEGTQIYTDGSKLEGRVGCAIVIYQQGSDSQA</sequence>
<keyword evidence="1" id="KW-0175">Coiled coil</keyword>
<name>A0A8T0EGP9_ARGBR</name>
<comment type="caution">
    <text evidence="3">The sequence shown here is derived from an EMBL/GenBank/DDBJ whole genome shotgun (WGS) entry which is preliminary data.</text>
</comment>
<protein>
    <submittedName>
        <fullName evidence="3">Putative 115 kDa protein in type-1 like protein</fullName>
    </submittedName>
</protein>
<dbReference type="SUPFAM" id="SSF56219">
    <property type="entry name" value="DNase I-like"/>
    <property type="match status" value="1"/>
</dbReference>
<evidence type="ECO:0000313" key="4">
    <source>
        <dbReference type="Proteomes" id="UP000807504"/>
    </source>
</evidence>
<dbReference type="Pfam" id="PF00078">
    <property type="entry name" value="RVT_1"/>
    <property type="match status" value="1"/>
</dbReference>
<gene>
    <name evidence="3" type="ORF">HNY73_015752</name>
</gene>
<dbReference type="Gene3D" id="3.60.10.10">
    <property type="entry name" value="Endonuclease/exonuclease/phosphatase"/>
    <property type="match status" value="1"/>
</dbReference>